<dbReference type="Proteomes" id="UP000264313">
    <property type="component" value="Unassembled WGS sequence"/>
</dbReference>
<organism evidence="1 2">
    <name type="scientific">Methylotenera mobilis</name>
    <dbReference type="NCBI Taxonomy" id="359408"/>
    <lineage>
        <taxon>Bacteria</taxon>
        <taxon>Pseudomonadati</taxon>
        <taxon>Pseudomonadota</taxon>
        <taxon>Betaproteobacteria</taxon>
        <taxon>Nitrosomonadales</taxon>
        <taxon>Methylophilaceae</taxon>
        <taxon>Methylotenera</taxon>
    </lineage>
</organism>
<gene>
    <name evidence="1" type="ORF">DCW48_10360</name>
</gene>
<dbReference type="AlphaFoldDB" id="A0A351RCW4"/>
<dbReference type="EMBL" id="DNAA01000241">
    <property type="protein sequence ID" value="HBA09885.1"/>
    <property type="molecule type" value="Genomic_DNA"/>
</dbReference>
<accession>A0A351RCW4</accession>
<comment type="caution">
    <text evidence="1">The sequence shown here is derived from an EMBL/GenBank/DDBJ whole genome shotgun (WGS) entry which is preliminary data.</text>
</comment>
<reference evidence="1 2" key="1">
    <citation type="journal article" date="2018" name="Nat. Biotechnol.">
        <title>A standardized bacterial taxonomy based on genome phylogeny substantially revises the tree of life.</title>
        <authorList>
            <person name="Parks D.H."/>
            <person name="Chuvochina M."/>
            <person name="Waite D.W."/>
            <person name="Rinke C."/>
            <person name="Skarshewski A."/>
            <person name="Chaumeil P.A."/>
            <person name="Hugenholtz P."/>
        </authorList>
    </citation>
    <scope>NUCLEOTIDE SEQUENCE [LARGE SCALE GENOMIC DNA]</scope>
    <source>
        <strain evidence="1">UBA9958</strain>
    </source>
</reference>
<proteinExistence type="predicted"/>
<dbReference type="InterPro" id="IPR019619">
    <property type="entry name" value="DUF2490"/>
</dbReference>
<protein>
    <submittedName>
        <fullName evidence="1">DUF2490 domain-containing protein</fullName>
    </submittedName>
</protein>
<sequence>MLFCNKHAYAESVEDRRVWLNIQASGAIGMNKLRWYMELQPRWREEGSRLDQTLLRPAIYYKLTEQSSLWAGYAYVVTDPAGKSAFDEHRVWQQYLYQFAPIRNISIQSRTRFEQRYIENSDDTGHKFRQMLRVVTPSGVHSKLSWVFYDEYFVNLNHTDYGARKGFDQNRAFLGGNWALNPDTKLEIGYLNQYVNTKQADLVNHVFSTTLNFSF</sequence>
<evidence type="ECO:0000313" key="1">
    <source>
        <dbReference type="EMBL" id="HBA09885.1"/>
    </source>
</evidence>
<name>A0A351RCW4_9PROT</name>
<dbReference type="STRING" id="1132855.GCA_000384255_00970"/>
<dbReference type="Pfam" id="PF10677">
    <property type="entry name" value="DUF2490"/>
    <property type="match status" value="1"/>
</dbReference>
<evidence type="ECO:0000313" key="2">
    <source>
        <dbReference type="Proteomes" id="UP000264313"/>
    </source>
</evidence>